<organism evidence="1">
    <name type="scientific">Podoviridae sp. ctiuS14</name>
    <dbReference type="NCBI Taxonomy" id="2827620"/>
    <lineage>
        <taxon>Viruses</taxon>
        <taxon>Duplodnaviria</taxon>
        <taxon>Heunggongvirae</taxon>
        <taxon>Uroviricota</taxon>
        <taxon>Caudoviricetes</taxon>
    </lineage>
</organism>
<reference evidence="1" key="1">
    <citation type="journal article" date="2021" name="Proc. Natl. Acad. Sci. U.S.A.">
        <title>A Catalog of Tens of Thousands of Viruses from Human Metagenomes Reveals Hidden Associations with Chronic Diseases.</title>
        <authorList>
            <person name="Tisza M.J."/>
            <person name="Buck C.B."/>
        </authorList>
    </citation>
    <scope>NUCLEOTIDE SEQUENCE</scope>
    <source>
        <strain evidence="1">CtiuS14</strain>
    </source>
</reference>
<evidence type="ECO:0000313" key="1">
    <source>
        <dbReference type="EMBL" id="DAD71129.1"/>
    </source>
</evidence>
<proteinExistence type="predicted"/>
<sequence>MKYSIYFNQLPRSTRPLGNNAPLMFFAKLARHSPYSKFP</sequence>
<dbReference type="EMBL" id="BK015876">
    <property type="protein sequence ID" value="DAD71129.1"/>
    <property type="molecule type" value="Genomic_DNA"/>
</dbReference>
<protein>
    <submittedName>
        <fullName evidence="1">Uncharacterized protein</fullName>
    </submittedName>
</protein>
<accession>A0A8S5LMC9</accession>
<name>A0A8S5LMC9_9CAUD</name>